<dbReference type="OrthoDB" id="5529162at2759"/>
<feature type="domain" description="Nucleoporin POM152 immunoglobulin-like" evidence="3">
    <location>
        <begin position="556"/>
        <end position="654"/>
    </location>
</feature>
<feature type="domain" description="Nucleoporin POM152 Ig-like" evidence="5">
    <location>
        <begin position="452"/>
        <end position="551"/>
    </location>
</feature>
<evidence type="ECO:0000256" key="2">
    <source>
        <dbReference type="SAM" id="Phobius"/>
    </source>
</evidence>
<proteinExistence type="predicted"/>
<evidence type="ECO:0000259" key="5">
    <source>
        <dbReference type="Pfam" id="PF24312"/>
    </source>
</evidence>
<dbReference type="InterPro" id="IPR037701">
    <property type="entry name" value="Pom152"/>
</dbReference>
<feature type="domain" description="Nucleoporin POM152 N-terminal transmembrane" evidence="4">
    <location>
        <begin position="22"/>
        <end position="106"/>
    </location>
</feature>
<dbReference type="Pfam" id="PF24312">
    <property type="entry name" value="Ig-like_POM152"/>
    <property type="match status" value="3"/>
</dbReference>
<dbReference type="GO" id="GO:0017056">
    <property type="term" value="F:structural constituent of nuclear pore"/>
    <property type="evidence" value="ECO:0007669"/>
    <property type="project" value="InterPro"/>
</dbReference>
<dbReference type="InterPro" id="IPR056541">
    <property type="entry name" value="Ig-like_POM152"/>
</dbReference>
<dbReference type="Pfam" id="PF24519">
    <property type="entry name" value="Ig-like_Pom152_1"/>
    <property type="match status" value="1"/>
</dbReference>
<dbReference type="EMBL" id="KN880435">
    <property type="protein sequence ID" value="KIY73469.1"/>
    <property type="molecule type" value="Genomic_DNA"/>
</dbReference>
<name>A0A0D7BTG7_9AGAR</name>
<evidence type="ECO:0000259" key="4">
    <source>
        <dbReference type="Pfam" id="PF24097"/>
    </source>
</evidence>
<reference evidence="8 9" key="1">
    <citation type="journal article" date="2015" name="Fungal Genet. Biol.">
        <title>Evolution of novel wood decay mechanisms in Agaricales revealed by the genome sequences of Fistulina hepatica and Cylindrobasidium torrendii.</title>
        <authorList>
            <person name="Floudas D."/>
            <person name="Held B.W."/>
            <person name="Riley R."/>
            <person name="Nagy L.G."/>
            <person name="Koehler G."/>
            <person name="Ransdell A.S."/>
            <person name="Younus H."/>
            <person name="Chow J."/>
            <person name="Chiniquy J."/>
            <person name="Lipzen A."/>
            <person name="Tritt A."/>
            <person name="Sun H."/>
            <person name="Haridas S."/>
            <person name="LaButti K."/>
            <person name="Ohm R.A."/>
            <person name="Kues U."/>
            <person name="Blanchette R.A."/>
            <person name="Grigoriev I.V."/>
            <person name="Minto R.E."/>
            <person name="Hibbett D.S."/>
        </authorList>
    </citation>
    <scope>NUCLEOTIDE SEQUENCE [LARGE SCALE GENOMIC DNA]</scope>
    <source>
        <strain evidence="8 9">FP15055 ss-10</strain>
    </source>
</reference>
<evidence type="ECO:0000256" key="1">
    <source>
        <dbReference type="SAM" id="MobiDB-lite"/>
    </source>
</evidence>
<evidence type="ECO:0000259" key="6">
    <source>
        <dbReference type="Pfam" id="PF24519"/>
    </source>
</evidence>
<accession>A0A0D7BTG7</accession>
<keyword evidence="2" id="KW-0812">Transmembrane</keyword>
<sequence>MSAPAKNPDKGKGPLIPEVYIDPPSQRLYYLSIGLLCQAIKAIDFIAYYSSFGETRRLCWKWLPVDAAYCLVLSQLRIPRLRYSFSVVALQILCLWFIDALLFGGITLNLGAHGRDTVDAQYGELPSTSTSSAFSSWFGFSGASYGGSNDAHLLGQHTVRMSPISTAQLNPGGTNYCLGSATDAALVPILLNNTAPITLRYSLTSLDGSVVDYIDVSSKELKSIEHTRQLALQSAKATASARHADDYDDYDDDDDEQDKKSIEKSSLQNTQSLMHLRLPKPGRIRLERVVDASGIEARLVYPWEVLVTHCPRVQFADIPSMPEVRCAGQDGDHEFTIELSGVPPLSLRWFKQINGRKEDFLVEGIEGDHETKAALPTGADGQLPLTTARSLVHQNVKVPLSVSTTTVGSHLYVLEEVSDAVGNVIRVGTDLASVPTDAHTTTTTRSFNVLPRSSVSFHRCGPGKPTAMRIGGEATLVIGANEADKLDLPLNVTLAYAPRAGESEGKPWVKTLTSGDGYRDITVPVNAPGIYTIESVQGKFCAGDVLSPETCEVVERPMPSAKIDWKKIHECSGDTGVSFTPVMHGAAPFTLHYTTQRDSEPAREYQQTFPTSRGELLVQPEQSGHYVIKFLAISDANYKRVALDGPVIDQIVHSPALADFALPSGARNKRQMSTCDGDAIDVAVDLRGSGPWNVELQIVGPTDAEKKMYYNLQSSPAMISVPIPAKVDRDGGSFEIDLVSVQDKYKCTRPITVPGITVNVRRIKPTVKFYGDKREVTVLERETAELPLRLTGDGPWSVRYRHLDAPNQPISTKRFTNANAYLEVKDKGTYELLKVTDSQCPGTVVPNFDIYRVQWVPRPSAKLSQNTEATFDRYNGSHILPSVCEGVPAHVDLELTGKAPFEIMYNIAQNDGNGGTSILDQPTLTSIQSRTRLQLQTTNPGRVYYEVKQIGDSSYPLAKHRNVILHRSERLLFEQHIKMRPSARFANRNRLAYCQNDDLRPLDNSDDGKIVLEGTPPFTVNLMIKNMAHNTPVLKIVEVNERSWKLNIEDFWFMAPGPHLIMIESVSDAAGCAHAELNPLETMIWVDVAESAAIVPFDSSRKDYCVGEAAQFQLEGIPPWTISYKLNGRNHHQEAKTSPFSLTQQQPGVLSITSIAHQQKKCQAAVSSLHYNIHALPSAKVGAGQRIYQDIHEGDQAEIVFELDGEPPFTFTYQRSESVAKSGRQGKVLETHTAKTMDRTYSVFSALEGTWTVTSISDKWCRYPPAQPDGTLVKQK</sequence>
<dbReference type="Proteomes" id="UP000054007">
    <property type="component" value="Unassembled WGS sequence"/>
</dbReference>
<evidence type="ECO:0000313" key="8">
    <source>
        <dbReference type="EMBL" id="KIY73469.1"/>
    </source>
</evidence>
<feature type="compositionally biased region" description="Acidic residues" evidence="1">
    <location>
        <begin position="246"/>
        <end position="256"/>
    </location>
</feature>
<dbReference type="InterPro" id="IPR056544">
    <property type="entry name" value="Ig_POM152"/>
</dbReference>
<dbReference type="GO" id="GO:0070762">
    <property type="term" value="C:nuclear pore transmembrane ring"/>
    <property type="evidence" value="ECO:0007669"/>
    <property type="project" value="TreeGrafter"/>
</dbReference>
<dbReference type="PANTHER" id="PTHR28206:SF1">
    <property type="entry name" value="NUCLEOPORIN POM152"/>
    <property type="match status" value="1"/>
</dbReference>
<keyword evidence="9" id="KW-1185">Reference proteome</keyword>
<feature type="domain" description="Nucleoporin POM152 Ig-like" evidence="5">
    <location>
        <begin position="764"/>
        <end position="846"/>
    </location>
</feature>
<dbReference type="InterPro" id="IPR056543">
    <property type="entry name" value="Ig-like_POM152_9th"/>
</dbReference>
<evidence type="ECO:0000259" key="7">
    <source>
        <dbReference type="Pfam" id="PF24527"/>
    </source>
</evidence>
<protein>
    <recommendedName>
        <fullName evidence="10">Nucleoporin Pom152</fullName>
    </recommendedName>
</protein>
<dbReference type="Pfam" id="PF24097">
    <property type="entry name" value="TMD_POM152"/>
    <property type="match status" value="1"/>
</dbReference>
<organism evidence="8 9">
    <name type="scientific">Cylindrobasidium torrendii FP15055 ss-10</name>
    <dbReference type="NCBI Taxonomy" id="1314674"/>
    <lineage>
        <taxon>Eukaryota</taxon>
        <taxon>Fungi</taxon>
        <taxon>Dikarya</taxon>
        <taxon>Basidiomycota</taxon>
        <taxon>Agaricomycotina</taxon>
        <taxon>Agaricomycetes</taxon>
        <taxon>Agaricomycetidae</taxon>
        <taxon>Agaricales</taxon>
        <taxon>Marasmiineae</taxon>
        <taxon>Physalacriaceae</taxon>
        <taxon>Cylindrobasidium</taxon>
    </lineage>
</organism>
<dbReference type="AlphaFoldDB" id="A0A0D7BTG7"/>
<gene>
    <name evidence="8" type="ORF">CYLTODRAFT_485323</name>
</gene>
<evidence type="ECO:0000313" key="9">
    <source>
        <dbReference type="Proteomes" id="UP000054007"/>
    </source>
</evidence>
<evidence type="ECO:0000259" key="3">
    <source>
        <dbReference type="Pfam" id="PF23664"/>
    </source>
</evidence>
<dbReference type="STRING" id="1314674.A0A0D7BTG7"/>
<dbReference type="InterPro" id="IPR056542">
    <property type="entry name" value="Ig-like_POM152_1st"/>
</dbReference>
<evidence type="ECO:0008006" key="10">
    <source>
        <dbReference type="Google" id="ProtNLM"/>
    </source>
</evidence>
<dbReference type="Pfam" id="PF24527">
    <property type="entry name" value="Ig-like_Pom152_9"/>
    <property type="match status" value="1"/>
</dbReference>
<keyword evidence="2" id="KW-0472">Membrane</keyword>
<feature type="domain" description="Nucleoporin POM152 Ig-like" evidence="5">
    <location>
        <begin position="1186"/>
        <end position="1262"/>
    </location>
</feature>
<keyword evidence="2" id="KW-1133">Transmembrane helix</keyword>
<dbReference type="GO" id="GO:0006606">
    <property type="term" value="P:protein import into nucleus"/>
    <property type="evidence" value="ECO:0007669"/>
    <property type="project" value="TreeGrafter"/>
</dbReference>
<feature type="region of interest" description="Disordered" evidence="1">
    <location>
        <begin position="242"/>
        <end position="266"/>
    </location>
</feature>
<dbReference type="InterPro" id="IPR056540">
    <property type="entry name" value="TMD_POM152"/>
</dbReference>
<dbReference type="GO" id="GO:0006999">
    <property type="term" value="P:nuclear pore organization"/>
    <property type="evidence" value="ECO:0007669"/>
    <property type="project" value="TreeGrafter"/>
</dbReference>
<feature type="domain" description="Nucleoporin POM152 ninth Ig-like" evidence="7">
    <location>
        <begin position="1093"/>
        <end position="1166"/>
    </location>
</feature>
<dbReference type="PANTHER" id="PTHR28206">
    <property type="entry name" value="NUCLEOPORIN POM152"/>
    <property type="match status" value="1"/>
</dbReference>
<feature type="transmembrane region" description="Helical" evidence="2">
    <location>
        <begin position="83"/>
        <end position="106"/>
    </location>
</feature>
<feature type="domain" description="Nucleoporin POM152 first Ig-like" evidence="6">
    <location>
        <begin position="166"/>
        <end position="307"/>
    </location>
</feature>
<feature type="transmembrane region" description="Helical" evidence="2">
    <location>
        <begin position="28"/>
        <end position="49"/>
    </location>
</feature>
<feature type="domain" description="Nucleoporin POM152 immunoglobulin-like" evidence="3">
    <location>
        <begin position="884"/>
        <end position="958"/>
    </location>
</feature>
<dbReference type="Pfam" id="PF23664">
    <property type="entry name" value="Ig_Pom152"/>
    <property type="match status" value="2"/>
</dbReference>